<evidence type="ECO:0000256" key="3">
    <source>
        <dbReference type="ARBA" id="ARBA00022703"/>
    </source>
</evidence>
<dbReference type="Gene3D" id="3.30.390.30">
    <property type="match status" value="1"/>
</dbReference>
<dbReference type="InterPro" id="IPR029324">
    <property type="entry name" value="AIF_C"/>
</dbReference>
<keyword evidence="5" id="KW-0809">Transit peptide</keyword>
<keyword evidence="6" id="KW-0560">Oxidoreductase</keyword>
<evidence type="ECO:0000313" key="12">
    <source>
        <dbReference type="Proteomes" id="UP001524586"/>
    </source>
</evidence>
<evidence type="ECO:0000259" key="9">
    <source>
        <dbReference type="Pfam" id="PF07992"/>
    </source>
</evidence>
<feature type="domain" description="FAD/NAD(P)-binding" evidence="9">
    <location>
        <begin position="4"/>
        <end position="112"/>
    </location>
</feature>
<organism evidence="11 12">
    <name type="scientific">Methylomonas rivi</name>
    <dbReference type="NCBI Taxonomy" id="2952226"/>
    <lineage>
        <taxon>Bacteria</taxon>
        <taxon>Pseudomonadati</taxon>
        <taxon>Pseudomonadota</taxon>
        <taxon>Gammaproteobacteria</taxon>
        <taxon>Methylococcales</taxon>
        <taxon>Methylococcaceae</taxon>
        <taxon>Methylomonas</taxon>
    </lineage>
</organism>
<evidence type="ECO:0000259" key="10">
    <source>
        <dbReference type="Pfam" id="PF14721"/>
    </source>
</evidence>
<comment type="catalytic activity">
    <reaction evidence="8">
        <text>A + NADH + H(+) = AH2 + NAD(+)</text>
        <dbReference type="Rhea" id="RHEA:11356"/>
        <dbReference type="ChEBI" id="CHEBI:13193"/>
        <dbReference type="ChEBI" id="CHEBI:15378"/>
        <dbReference type="ChEBI" id="CHEBI:17499"/>
        <dbReference type="ChEBI" id="CHEBI:57540"/>
        <dbReference type="ChEBI" id="CHEBI:57945"/>
    </reaction>
</comment>
<dbReference type="Pfam" id="PF07992">
    <property type="entry name" value="Pyr_redox_2"/>
    <property type="match status" value="2"/>
</dbReference>
<dbReference type="InterPro" id="IPR016156">
    <property type="entry name" value="FAD/NAD-linked_Rdtase_dimer_sf"/>
</dbReference>
<evidence type="ECO:0000256" key="8">
    <source>
        <dbReference type="ARBA" id="ARBA00047786"/>
    </source>
</evidence>
<dbReference type="Gene3D" id="3.50.50.60">
    <property type="entry name" value="FAD/NAD(P)-binding domain"/>
    <property type="match status" value="3"/>
</dbReference>
<feature type="domain" description="Mitochondrial apoptosis-inducing factor C-terminal" evidence="10">
    <location>
        <begin position="272"/>
        <end position="312"/>
    </location>
</feature>
<name>A0ABT1U602_9GAMM</name>
<evidence type="ECO:0000256" key="6">
    <source>
        <dbReference type="ARBA" id="ARBA00023002"/>
    </source>
</evidence>
<evidence type="ECO:0000313" key="11">
    <source>
        <dbReference type="EMBL" id="MCQ8129250.1"/>
    </source>
</evidence>
<dbReference type="InterPro" id="IPR050446">
    <property type="entry name" value="FAD-oxidoreductase/Apoptosis"/>
</dbReference>
<comment type="cofactor">
    <cofactor evidence="1">
        <name>FAD</name>
        <dbReference type="ChEBI" id="CHEBI:57692"/>
    </cofactor>
</comment>
<sequence length="367" mass="40593">MSNYRYLIIGGGMTAYAAINGIRAIDSNGTIGLISAEIHPPYKRPPLSKGLWRGKPLEKIWYPLEEQRVTLHLGCRAQTLIAADKTVIDDQGNSYHFEKLLIATGGDPVKLPFGGGFIGSEIAAALAMNGKQVTLLFPEEGIGAALFPHNLNQFLNGYYRDKGVKVMPRQMVTGLTRKQDRLFLDAGNVEKTEKQTIEVDAVVAGIGIKPNLRWLEPAGLAVDNGIVVDEMLRAGHPDIFAAGDAANFYTPSLGMRLRAEHEDNALTMGEYAGRNMAGESRPYHHLPYFYSDLFDLGYEAVGKTDSRLETLEDWLEPYKKGVIYYLEQGRVRGVLLWNVWDRVNQARALIAEPGPFTPADLQGKLAF</sequence>
<dbReference type="InterPro" id="IPR023753">
    <property type="entry name" value="FAD/NAD-binding_dom"/>
</dbReference>
<accession>A0ABT1U602</accession>
<evidence type="ECO:0000256" key="4">
    <source>
        <dbReference type="ARBA" id="ARBA00022827"/>
    </source>
</evidence>
<feature type="domain" description="FAD/NAD(P)-binding" evidence="9">
    <location>
        <begin position="114"/>
        <end position="256"/>
    </location>
</feature>
<dbReference type="InterPro" id="IPR036188">
    <property type="entry name" value="FAD/NAD-bd_sf"/>
</dbReference>
<dbReference type="SUPFAM" id="SSF51905">
    <property type="entry name" value="FAD/NAD(P)-binding domain"/>
    <property type="match status" value="1"/>
</dbReference>
<dbReference type="PANTHER" id="PTHR43557">
    <property type="entry name" value="APOPTOSIS-INDUCING FACTOR 1"/>
    <property type="match status" value="1"/>
</dbReference>
<gene>
    <name evidence="11" type="ORF">NP596_12375</name>
</gene>
<keyword evidence="3" id="KW-0053">Apoptosis</keyword>
<dbReference type="EMBL" id="JANIBK010000063">
    <property type="protein sequence ID" value="MCQ8129250.1"/>
    <property type="molecule type" value="Genomic_DNA"/>
</dbReference>
<dbReference type="Proteomes" id="UP001524586">
    <property type="component" value="Unassembled WGS sequence"/>
</dbReference>
<dbReference type="SUPFAM" id="SSF55424">
    <property type="entry name" value="FAD/NAD-linked reductases, dimerisation (C-terminal) domain"/>
    <property type="match status" value="1"/>
</dbReference>
<dbReference type="Pfam" id="PF14721">
    <property type="entry name" value="AIF_C"/>
    <property type="match status" value="2"/>
</dbReference>
<reference evidence="11 12" key="1">
    <citation type="submission" date="2022-07" db="EMBL/GenBank/DDBJ databases">
        <title>Methylomonas rivi sp. nov., Methylomonas rosea sp. nov., Methylomonas aureus sp. nov. and Methylomonas subterranea sp. nov., four novel methanotrophs isolated from a freshwater creek and the deep terrestrial subsurface.</title>
        <authorList>
            <person name="Abin C."/>
            <person name="Sankaranarayanan K."/>
            <person name="Garner C."/>
            <person name="Sindelar R."/>
            <person name="Kotary K."/>
            <person name="Garner R."/>
            <person name="Barclay S."/>
            <person name="Lawson P."/>
            <person name="Krumholz L."/>
        </authorList>
    </citation>
    <scope>NUCLEOTIDE SEQUENCE [LARGE SCALE GENOMIC DNA]</scope>
    <source>
        <strain evidence="11 12">WSC-6</strain>
    </source>
</reference>
<dbReference type="SMART" id="SM01353">
    <property type="entry name" value="AIF_C"/>
    <property type="match status" value="1"/>
</dbReference>
<evidence type="ECO:0000256" key="2">
    <source>
        <dbReference type="ARBA" id="ARBA00022630"/>
    </source>
</evidence>
<evidence type="ECO:0000256" key="1">
    <source>
        <dbReference type="ARBA" id="ARBA00001974"/>
    </source>
</evidence>
<protein>
    <submittedName>
        <fullName evidence="11">NAD(P)/FAD-dependent oxidoreductase</fullName>
    </submittedName>
</protein>
<keyword evidence="12" id="KW-1185">Reference proteome</keyword>
<evidence type="ECO:0000256" key="7">
    <source>
        <dbReference type="ARBA" id="ARBA00023027"/>
    </source>
</evidence>
<dbReference type="PANTHER" id="PTHR43557:SF4">
    <property type="entry name" value="APOPTOSIS-INDUCING FACTOR 1, MITOCHONDRIAL"/>
    <property type="match status" value="1"/>
</dbReference>
<proteinExistence type="predicted"/>
<evidence type="ECO:0000256" key="5">
    <source>
        <dbReference type="ARBA" id="ARBA00022946"/>
    </source>
</evidence>
<comment type="caution">
    <text evidence="11">The sequence shown here is derived from an EMBL/GenBank/DDBJ whole genome shotgun (WGS) entry which is preliminary data.</text>
</comment>
<keyword evidence="2" id="KW-0285">Flavoprotein</keyword>
<dbReference type="PRINTS" id="PR00368">
    <property type="entry name" value="FADPNR"/>
</dbReference>
<keyword evidence="7" id="KW-0520">NAD</keyword>
<feature type="domain" description="Mitochondrial apoptosis-inducing factor C-terminal" evidence="10">
    <location>
        <begin position="316"/>
        <end position="351"/>
    </location>
</feature>
<dbReference type="RefSeq" id="WP_256615671.1">
    <property type="nucleotide sequence ID" value="NZ_JANIBK010000063.1"/>
</dbReference>
<keyword evidence="4" id="KW-0274">FAD</keyword>